<organism evidence="3 4">
    <name type="scientific">Xylanibacillus composti</name>
    <dbReference type="NCBI Taxonomy" id="1572762"/>
    <lineage>
        <taxon>Bacteria</taxon>
        <taxon>Bacillati</taxon>
        <taxon>Bacillota</taxon>
        <taxon>Bacilli</taxon>
        <taxon>Bacillales</taxon>
        <taxon>Paenibacillaceae</taxon>
        <taxon>Xylanibacillus</taxon>
    </lineage>
</organism>
<evidence type="ECO:0000313" key="4">
    <source>
        <dbReference type="Proteomes" id="UP000677918"/>
    </source>
</evidence>
<keyword evidence="1" id="KW-0812">Transmembrane</keyword>
<feature type="domain" description="DUF2062" evidence="2">
    <location>
        <begin position="2"/>
        <end position="134"/>
    </location>
</feature>
<feature type="transmembrane region" description="Helical" evidence="1">
    <location>
        <begin position="14"/>
        <end position="36"/>
    </location>
</feature>
<keyword evidence="1" id="KW-0472">Membrane</keyword>
<feature type="transmembrane region" description="Helical" evidence="1">
    <location>
        <begin position="48"/>
        <end position="70"/>
    </location>
</feature>
<gene>
    <name evidence="3" type="ORF">XYCOK13_03240</name>
</gene>
<feature type="transmembrane region" description="Helical" evidence="1">
    <location>
        <begin position="107"/>
        <end position="126"/>
    </location>
</feature>
<dbReference type="Proteomes" id="UP000677918">
    <property type="component" value="Unassembled WGS sequence"/>
</dbReference>
<keyword evidence="4" id="KW-1185">Reference proteome</keyword>
<dbReference type="PANTHER" id="PTHR40547:SF1">
    <property type="entry name" value="SLL0298 PROTEIN"/>
    <property type="match status" value="1"/>
</dbReference>
<evidence type="ECO:0000313" key="3">
    <source>
        <dbReference type="EMBL" id="GIQ67500.1"/>
    </source>
</evidence>
<sequence length="155" mass="17704">MIRLFRIKAGAHRIALGFVVGFFPCWFPTFGVGPVLSVALTRWIKGNVVAAIVAASVGSFLWPFLFYLNYMSGKLITDNWSRTPDPDEDYATTAEQVISLSDLGMDFIVGSLMNSIILTVVGYWLLRAIFTHYRPHIYRWIKKTTLKKRRRAKQN</sequence>
<accession>A0A8J4M051</accession>
<dbReference type="InterPro" id="IPR018639">
    <property type="entry name" value="DUF2062"/>
</dbReference>
<evidence type="ECO:0000259" key="2">
    <source>
        <dbReference type="Pfam" id="PF09835"/>
    </source>
</evidence>
<evidence type="ECO:0000256" key="1">
    <source>
        <dbReference type="SAM" id="Phobius"/>
    </source>
</evidence>
<dbReference type="PANTHER" id="PTHR40547">
    <property type="entry name" value="SLL0298 PROTEIN"/>
    <property type="match status" value="1"/>
</dbReference>
<keyword evidence="1" id="KW-1133">Transmembrane helix</keyword>
<proteinExistence type="predicted"/>
<dbReference type="EMBL" id="BOVK01000005">
    <property type="protein sequence ID" value="GIQ67500.1"/>
    <property type="molecule type" value="Genomic_DNA"/>
</dbReference>
<dbReference type="AlphaFoldDB" id="A0A8J4M051"/>
<protein>
    <recommendedName>
        <fullName evidence="2">DUF2062 domain-containing protein</fullName>
    </recommendedName>
</protein>
<dbReference type="Pfam" id="PF09835">
    <property type="entry name" value="DUF2062"/>
    <property type="match status" value="1"/>
</dbReference>
<comment type="caution">
    <text evidence="3">The sequence shown here is derived from an EMBL/GenBank/DDBJ whole genome shotgun (WGS) entry which is preliminary data.</text>
</comment>
<name>A0A8J4M051_9BACL</name>
<reference evidence="3" key="1">
    <citation type="submission" date="2021-04" db="EMBL/GenBank/DDBJ databases">
        <title>Draft genome sequence of Xylanibacillus composti strain K13.</title>
        <authorList>
            <person name="Uke A."/>
            <person name="Chhe C."/>
            <person name="Baramee S."/>
            <person name="Kosugi A."/>
        </authorList>
    </citation>
    <scope>NUCLEOTIDE SEQUENCE</scope>
    <source>
        <strain evidence="3">K13</strain>
    </source>
</reference>